<keyword evidence="1" id="KW-0812">Transmembrane</keyword>
<keyword evidence="1" id="KW-0472">Membrane</keyword>
<feature type="transmembrane region" description="Helical" evidence="1">
    <location>
        <begin position="12"/>
        <end position="33"/>
    </location>
</feature>
<accession>A0A1F6WPW8</accession>
<evidence type="ECO:0000313" key="2">
    <source>
        <dbReference type="EMBL" id="OGI83931.1"/>
    </source>
</evidence>
<sequence length="310" mass="34937">MSLSQFLPSKNFFLAILGIAVVGVVALVLVQFLSRQGIINNKAVVEEMPRQQLIISKDTSDNFQEFSQKDVDKDGLKDWEESLWETDPNNADTDGNGISDLAQVNAERSRMQSGNVNLESSDSQISEETLTNTDIFARDLFTTVSVLDQQGILNDNADLVKQQISDSVQSIQLYQPFDFAQIKLINNTSDNIVRYINEMLVILKRYPFNEEDLILVLNSSTHESPSESSISVYQKYQSFTRELEQISVPSDIRDAHIALVNAMRHYTGIIGAFVNTQTDPIMAMAATQQIEQTLDEIDIAYQNFYANFIQ</sequence>
<dbReference type="AlphaFoldDB" id="A0A1F6WPW8"/>
<organism evidence="2 3">
    <name type="scientific">Candidatus Nomurabacteria bacterium RIFCSPLOWO2_01_FULL_36_10b</name>
    <dbReference type="NCBI Taxonomy" id="1801766"/>
    <lineage>
        <taxon>Bacteria</taxon>
        <taxon>Candidatus Nomuraibacteriota</taxon>
    </lineage>
</organism>
<protein>
    <submittedName>
        <fullName evidence="2">Uncharacterized protein</fullName>
    </submittedName>
</protein>
<evidence type="ECO:0000313" key="3">
    <source>
        <dbReference type="Proteomes" id="UP000179448"/>
    </source>
</evidence>
<evidence type="ECO:0000256" key="1">
    <source>
        <dbReference type="SAM" id="Phobius"/>
    </source>
</evidence>
<reference evidence="2 3" key="1">
    <citation type="journal article" date="2016" name="Nat. Commun.">
        <title>Thousands of microbial genomes shed light on interconnected biogeochemical processes in an aquifer system.</title>
        <authorList>
            <person name="Anantharaman K."/>
            <person name="Brown C.T."/>
            <person name="Hug L.A."/>
            <person name="Sharon I."/>
            <person name="Castelle C.J."/>
            <person name="Probst A.J."/>
            <person name="Thomas B.C."/>
            <person name="Singh A."/>
            <person name="Wilkins M.J."/>
            <person name="Karaoz U."/>
            <person name="Brodie E.L."/>
            <person name="Williams K.H."/>
            <person name="Hubbard S.S."/>
            <person name="Banfield J.F."/>
        </authorList>
    </citation>
    <scope>NUCLEOTIDE SEQUENCE [LARGE SCALE GENOMIC DNA]</scope>
</reference>
<dbReference type="Proteomes" id="UP000179448">
    <property type="component" value="Unassembled WGS sequence"/>
</dbReference>
<keyword evidence="1" id="KW-1133">Transmembrane helix</keyword>
<proteinExistence type="predicted"/>
<dbReference type="EMBL" id="MFUQ01000008">
    <property type="protein sequence ID" value="OGI83931.1"/>
    <property type="molecule type" value="Genomic_DNA"/>
</dbReference>
<comment type="caution">
    <text evidence="2">The sequence shown here is derived from an EMBL/GenBank/DDBJ whole genome shotgun (WGS) entry which is preliminary data.</text>
</comment>
<gene>
    <name evidence="2" type="ORF">A2997_01975</name>
</gene>
<dbReference type="STRING" id="1801766.A2997_01975"/>
<name>A0A1F6WPW8_9BACT</name>